<organism evidence="1 2">
    <name type="scientific">Flavivirga spongiicola</name>
    <dbReference type="NCBI Taxonomy" id="421621"/>
    <lineage>
        <taxon>Bacteria</taxon>
        <taxon>Pseudomonadati</taxon>
        <taxon>Bacteroidota</taxon>
        <taxon>Flavobacteriia</taxon>
        <taxon>Flavobacteriales</taxon>
        <taxon>Flavobacteriaceae</taxon>
        <taxon>Flavivirga</taxon>
    </lineage>
</organism>
<gene>
    <name evidence="1" type="ORF">N1F79_00805</name>
</gene>
<name>A0ABU7XMA1_9FLAO</name>
<evidence type="ECO:0000313" key="1">
    <source>
        <dbReference type="EMBL" id="MEF3831654.1"/>
    </source>
</evidence>
<reference evidence="1 2" key="1">
    <citation type="submission" date="2022-09" db="EMBL/GenBank/DDBJ databases">
        <title>Genome sequencing of Flavivirga sp. MEBiC05379.</title>
        <authorList>
            <person name="Oh H.-M."/>
            <person name="Kwon K.K."/>
            <person name="Park M.J."/>
            <person name="Yang S.-H."/>
        </authorList>
    </citation>
    <scope>NUCLEOTIDE SEQUENCE [LARGE SCALE GENOMIC DNA]</scope>
    <source>
        <strain evidence="1 2">MEBiC05379</strain>
    </source>
</reference>
<comment type="caution">
    <text evidence="1">The sequence shown here is derived from an EMBL/GenBank/DDBJ whole genome shotgun (WGS) entry which is preliminary data.</text>
</comment>
<protein>
    <submittedName>
        <fullName evidence="1">Uncharacterized protein</fullName>
    </submittedName>
</protein>
<dbReference type="Proteomes" id="UP001337305">
    <property type="component" value="Unassembled WGS sequence"/>
</dbReference>
<keyword evidence="2" id="KW-1185">Reference proteome</keyword>
<dbReference type="RefSeq" id="WP_303308660.1">
    <property type="nucleotide sequence ID" value="NZ_JAODOP010000001.1"/>
</dbReference>
<evidence type="ECO:0000313" key="2">
    <source>
        <dbReference type="Proteomes" id="UP001337305"/>
    </source>
</evidence>
<proteinExistence type="predicted"/>
<accession>A0ABU7XMA1</accession>
<sequence>MKYYSIGISDDLKIIGYYPQLKFKEGYNPSLSDGYYNVLKDKFPNFVPNYELELHGKANTVNILPLYPEGKGLLIDDKVRLILKNHHLPPHAFYPMKLYHNGNVLKYYWFQYIPNDFWELIDTSASYAEIVQIEKGQVAVIDKIKIKSLEQVNQGKKIYKGRTPIRLGQLKMASEFCKYDFYKTGAFNHTIISEKLKNALGVNGITGYQIKSFDKICF</sequence>
<dbReference type="EMBL" id="JAODOP010000001">
    <property type="protein sequence ID" value="MEF3831654.1"/>
    <property type="molecule type" value="Genomic_DNA"/>
</dbReference>